<dbReference type="PANTHER" id="PTHR34405">
    <property type="entry name" value="CRISPR-ASSOCIATED ENDORIBONUCLEASE CAS2"/>
    <property type="match status" value="1"/>
</dbReference>
<evidence type="ECO:0000256" key="9">
    <source>
        <dbReference type="HAMAP-Rule" id="MF_01471"/>
    </source>
</evidence>
<dbReference type="GO" id="GO:0016787">
    <property type="term" value="F:hydrolase activity"/>
    <property type="evidence" value="ECO:0007669"/>
    <property type="project" value="UniProtKB-KW"/>
</dbReference>
<dbReference type="HAMAP" id="MF_01471">
    <property type="entry name" value="Cas2"/>
    <property type="match status" value="1"/>
</dbReference>
<name>A0A6B0YS41_9CHLR</name>
<dbReference type="GO" id="GO:0043571">
    <property type="term" value="P:maintenance of CRISPR repeat elements"/>
    <property type="evidence" value="ECO:0007669"/>
    <property type="project" value="UniProtKB-UniRule"/>
</dbReference>
<evidence type="ECO:0000256" key="1">
    <source>
        <dbReference type="ARBA" id="ARBA00001946"/>
    </source>
</evidence>
<dbReference type="GO" id="GO:0051607">
    <property type="term" value="P:defense response to virus"/>
    <property type="evidence" value="ECO:0007669"/>
    <property type="project" value="UniProtKB-UniRule"/>
</dbReference>
<evidence type="ECO:0000256" key="4">
    <source>
        <dbReference type="ARBA" id="ARBA00022723"/>
    </source>
</evidence>
<dbReference type="NCBIfam" id="TIGR01573">
    <property type="entry name" value="cas2"/>
    <property type="match status" value="1"/>
</dbReference>
<comment type="caution">
    <text evidence="10">The sequence shown here is derived from an EMBL/GenBank/DDBJ whole genome shotgun (WGS) entry which is preliminary data.</text>
</comment>
<evidence type="ECO:0000256" key="5">
    <source>
        <dbReference type="ARBA" id="ARBA00022759"/>
    </source>
</evidence>
<feature type="binding site" evidence="9">
    <location>
        <position position="8"/>
    </location>
    <ligand>
        <name>Mg(2+)</name>
        <dbReference type="ChEBI" id="CHEBI:18420"/>
        <note>catalytic</note>
    </ligand>
</feature>
<evidence type="ECO:0000256" key="8">
    <source>
        <dbReference type="ARBA" id="ARBA00023118"/>
    </source>
</evidence>
<dbReference type="InterPro" id="IPR019199">
    <property type="entry name" value="Virulence_VapD/CRISPR_Cas2"/>
</dbReference>
<evidence type="ECO:0000256" key="7">
    <source>
        <dbReference type="ARBA" id="ARBA00022842"/>
    </source>
</evidence>
<keyword evidence="6 9" id="KW-0378">Hydrolase</keyword>
<dbReference type="EC" id="3.1.-.-" evidence="9"/>
<evidence type="ECO:0000256" key="6">
    <source>
        <dbReference type="ARBA" id="ARBA00022801"/>
    </source>
</evidence>
<keyword evidence="8 9" id="KW-0051">Antiviral defense</keyword>
<dbReference type="GO" id="GO:0046872">
    <property type="term" value="F:metal ion binding"/>
    <property type="evidence" value="ECO:0007669"/>
    <property type="project" value="UniProtKB-UniRule"/>
</dbReference>
<organism evidence="10">
    <name type="scientific">Caldilineaceae bacterium SB0664_bin_27</name>
    <dbReference type="NCBI Taxonomy" id="2605260"/>
    <lineage>
        <taxon>Bacteria</taxon>
        <taxon>Bacillati</taxon>
        <taxon>Chloroflexota</taxon>
        <taxon>Caldilineae</taxon>
        <taxon>Caldilineales</taxon>
        <taxon>Caldilineaceae</taxon>
    </lineage>
</organism>
<keyword evidence="7 9" id="KW-0460">Magnesium</keyword>
<dbReference type="PANTHER" id="PTHR34405:SF3">
    <property type="entry name" value="CRISPR-ASSOCIATED ENDORIBONUCLEASE CAS2 3"/>
    <property type="match status" value="1"/>
</dbReference>
<protein>
    <recommendedName>
        <fullName evidence="9">CRISPR-associated endoribonuclease Cas2</fullName>
        <ecNumber evidence="9">3.1.-.-</ecNumber>
    </recommendedName>
</protein>
<dbReference type="EMBL" id="VXRG01000056">
    <property type="protein sequence ID" value="MXY93081.1"/>
    <property type="molecule type" value="Genomic_DNA"/>
</dbReference>
<dbReference type="GO" id="GO:0004521">
    <property type="term" value="F:RNA endonuclease activity"/>
    <property type="evidence" value="ECO:0007669"/>
    <property type="project" value="InterPro"/>
</dbReference>
<proteinExistence type="inferred from homology"/>
<reference evidence="10" key="1">
    <citation type="submission" date="2019-09" db="EMBL/GenBank/DDBJ databases">
        <title>Characterisation of the sponge microbiome using genome-centric metagenomics.</title>
        <authorList>
            <person name="Engelberts J.P."/>
            <person name="Robbins S.J."/>
            <person name="De Goeij J.M."/>
            <person name="Aranda M."/>
            <person name="Bell S.C."/>
            <person name="Webster N.S."/>
        </authorList>
    </citation>
    <scope>NUCLEOTIDE SEQUENCE</scope>
    <source>
        <strain evidence="10">SB0664_bin_27</strain>
    </source>
</reference>
<accession>A0A6B0YS41</accession>
<comment type="function">
    <text evidence="9">CRISPR (clustered regularly interspaced short palindromic repeat), is an adaptive immune system that provides protection against mobile genetic elements (viruses, transposable elements and conjugative plasmids). CRISPR clusters contain sequences complementary to antecedent mobile elements and target invading nucleic acids. CRISPR clusters are transcribed and processed into CRISPR RNA (crRNA). Functions as a ssRNA-specific endoribonuclease. Involved in the integration of spacer DNA into the CRISPR cassette.</text>
</comment>
<evidence type="ECO:0000256" key="3">
    <source>
        <dbReference type="ARBA" id="ARBA00022722"/>
    </source>
</evidence>
<dbReference type="Gene3D" id="3.30.70.240">
    <property type="match status" value="1"/>
</dbReference>
<dbReference type="AlphaFoldDB" id="A0A6B0YS41"/>
<keyword evidence="3 9" id="KW-0540">Nuclease</keyword>
<dbReference type="Pfam" id="PF09827">
    <property type="entry name" value="CRISPR_Cas2"/>
    <property type="match status" value="1"/>
</dbReference>
<comment type="similarity">
    <text evidence="2 9">Belongs to the CRISPR-associated endoribonuclease Cas2 protein family.</text>
</comment>
<comment type="cofactor">
    <cofactor evidence="1 9">
        <name>Mg(2+)</name>
        <dbReference type="ChEBI" id="CHEBI:18420"/>
    </cofactor>
</comment>
<evidence type="ECO:0000313" key="10">
    <source>
        <dbReference type="EMBL" id="MXY93081.1"/>
    </source>
</evidence>
<comment type="subunit">
    <text evidence="9">Homodimer, forms a heterotetramer with a Cas1 homodimer.</text>
</comment>
<sequence>MRCLLLYDIPDDRVRTKVADFCLDYGLDRLQYSAFLGRLSANHQEELMLKIEQRIGKAAARVHLFPLCKEDWRKRQVIEQGMEED</sequence>
<gene>
    <name evidence="9 10" type="primary">cas2</name>
    <name evidence="10" type="ORF">F4Y42_06470</name>
</gene>
<dbReference type="SUPFAM" id="SSF143430">
    <property type="entry name" value="TTP0101/SSO1404-like"/>
    <property type="match status" value="1"/>
</dbReference>
<evidence type="ECO:0000256" key="2">
    <source>
        <dbReference type="ARBA" id="ARBA00009959"/>
    </source>
</evidence>
<keyword evidence="5 9" id="KW-0255">Endonuclease</keyword>
<keyword evidence="4 9" id="KW-0479">Metal-binding</keyword>
<dbReference type="CDD" id="cd09725">
    <property type="entry name" value="Cas2_I_II_III"/>
    <property type="match status" value="1"/>
</dbReference>
<dbReference type="InterPro" id="IPR021127">
    <property type="entry name" value="CRISPR_associated_Cas2"/>
</dbReference>